<proteinExistence type="predicted"/>
<accession>A0A2W1BAX5</accession>
<dbReference type="Proteomes" id="UP000249218">
    <property type="component" value="Unassembled WGS sequence"/>
</dbReference>
<organism evidence="1 2">
    <name type="scientific">Helicoverpa armigera</name>
    <name type="common">Cotton bollworm</name>
    <name type="synonym">Heliothis armigera</name>
    <dbReference type="NCBI Taxonomy" id="29058"/>
    <lineage>
        <taxon>Eukaryota</taxon>
        <taxon>Metazoa</taxon>
        <taxon>Ecdysozoa</taxon>
        <taxon>Arthropoda</taxon>
        <taxon>Hexapoda</taxon>
        <taxon>Insecta</taxon>
        <taxon>Pterygota</taxon>
        <taxon>Neoptera</taxon>
        <taxon>Endopterygota</taxon>
        <taxon>Lepidoptera</taxon>
        <taxon>Glossata</taxon>
        <taxon>Ditrysia</taxon>
        <taxon>Noctuoidea</taxon>
        <taxon>Noctuidae</taxon>
        <taxon>Heliothinae</taxon>
        <taxon>Helicoverpa</taxon>
    </lineage>
</organism>
<evidence type="ECO:0000313" key="2">
    <source>
        <dbReference type="Proteomes" id="UP000249218"/>
    </source>
</evidence>
<evidence type="ECO:0000313" key="1">
    <source>
        <dbReference type="EMBL" id="PZC71054.1"/>
    </source>
</evidence>
<sequence length="162" mass="16818">MAAAGMRGVNLSASQKDTVLNQGRTRVVAAADCVDDDTAVPRQVIPGLCGSPCPPGRPYSGTSNTSKRGLLATKYCECGPAGATCMTLSCWTASGAWVQREGVFFPPSLTASQREATASTLVPDHGLNQGRAPKVADAYCRHELLTPGQGTAPPYAPPYPPV</sequence>
<protein>
    <submittedName>
        <fullName evidence="1">Uncharacterized protein</fullName>
    </submittedName>
</protein>
<reference evidence="1 2" key="1">
    <citation type="journal article" date="2017" name="BMC Biol.">
        <title>Genomic innovations, transcriptional plasticity and gene loss underlying the evolution and divergence of two highly polyphagous and invasive Helicoverpa pest species.</title>
        <authorList>
            <person name="Pearce S.L."/>
            <person name="Clarke D.F."/>
            <person name="East P.D."/>
            <person name="Elfekih S."/>
            <person name="Gordon K.H."/>
            <person name="Jermiin L.S."/>
            <person name="McGaughran A."/>
            <person name="Oakeshott J.G."/>
            <person name="Papanikolaou A."/>
            <person name="Perera O.P."/>
            <person name="Rane R.V."/>
            <person name="Richards S."/>
            <person name="Tay W.T."/>
            <person name="Walsh T.K."/>
            <person name="Anderson A."/>
            <person name="Anderson C.J."/>
            <person name="Asgari S."/>
            <person name="Board P.G."/>
            <person name="Bretschneider A."/>
            <person name="Campbell P.M."/>
            <person name="Chertemps T."/>
            <person name="Christeller J.T."/>
            <person name="Coppin C.W."/>
            <person name="Downes S.J."/>
            <person name="Duan G."/>
            <person name="Farnsworth C.A."/>
            <person name="Good R.T."/>
            <person name="Han L.B."/>
            <person name="Han Y.C."/>
            <person name="Hatje K."/>
            <person name="Horne I."/>
            <person name="Huang Y.P."/>
            <person name="Hughes D.S."/>
            <person name="Jacquin-Joly E."/>
            <person name="James W."/>
            <person name="Jhangiani S."/>
            <person name="Kollmar M."/>
            <person name="Kuwar S.S."/>
            <person name="Li S."/>
            <person name="Liu N.Y."/>
            <person name="Maibeche M.T."/>
            <person name="Miller J.R."/>
            <person name="Montagne N."/>
            <person name="Perry T."/>
            <person name="Qu J."/>
            <person name="Song S.V."/>
            <person name="Sutton G.G."/>
            <person name="Vogel H."/>
            <person name="Walenz B.P."/>
            <person name="Xu W."/>
            <person name="Zhang H.J."/>
            <person name="Zou Z."/>
            <person name="Batterham P."/>
            <person name="Edwards O.R."/>
            <person name="Feyereisen R."/>
            <person name="Gibbs R.A."/>
            <person name="Heckel D.G."/>
            <person name="McGrath A."/>
            <person name="Robin C."/>
            <person name="Scherer S.E."/>
            <person name="Worley K.C."/>
            <person name="Wu Y.D."/>
        </authorList>
    </citation>
    <scope>NUCLEOTIDE SEQUENCE [LARGE SCALE GENOMIC DNA]</scope>
    <source>
        <strain evidence="1">Harm_GR_Male_#8</strain>
        <tissue evidence="1">Whole organism</tissue>
    </source>
</reference>
<name>A0A2W1BAX5_HELAM</name>
<dbReference type="EMBL" id="KZ150387">
    <property type="protein sequence ID" value="PZC71054.1"/>
    <property type="molecule type" value="Genomic_DNA"/>
</dbReference>
<dbReference type="AlphaFoldDB" id="A0A2W1BAX5"/>
<gene>
    <name evidence="1" type="primary">HaOG214172</name>
    <name evidence="1" type="ORF">B5X24_HaOG214172</name>
</gene>
<keyword evidence="2" id="KW-1185">Reference proteome</keyword>